<proteinExistence type="predicted"/>
<feature type="domain" description="Spore protein YkvP/CgeB glycosyl transferase-like" evidence="1">
    <location>
        <begin position="300"/>
        <end position="421"/>
    </location>
</feature>
<name>K5ZTV2_9BACT</name>
<accession>K5ZTV2</accession>
<evidence type="ECO:0000313" key="3">
    <source>
        <dbReference type="Proteomes" id="UP000001218"/>
    </source>
</evidence>
<dbReference type="InterPro" id="IPR055259">
    <property type="entry name" value="YkvP/CgeB_Glyco_trans-like"/>
</dbReference>
<dbReference type="AlphaFoldDB" id="K5ZTV2"/>
<dbReference type="OrthoDB" id="1100717at2"/>
<dbReference type="Gene3D" id="3.40.50.2000">
    <property type="entry name" value="Glycogen Phosphorylase B"/>
    <property type="match status" value="1"/>
</dbReference>
<comment type="caution">
    <text evidence="2">The sequence shown here is derived from an EMBL/GenBank/DDBJ whole genome shotgun (WGS) entry which is preliminary data.</text>
</comment>
<dbReference type="RefSeq" id="WP_008157988.1">
    <property type="nucleotide sequence ID" value="NZ_JH976467.1"/>
</dbReference>
<dbReference type="Pfam" id="PF13524">
    <property type="entry name" value="Glyco_trans_1_2"/>
    <property type="match status" value="1"/>
</dbReference>
<dbReference type="eggNOG" id="COG0438">
    <property type="taxonomic scope" value="Bacteria"/>
</dbReference>
<dbReference type="Proteomes" id="UP000001218">
    <property type="component" value="Unassembled WGS sequence"/>
</dbReference>
<gene>
    <name evidence="2" type="ORF">HMPREF1077_03111</name>
</gene>
<dbReference type="PATRIC" id="fig|999419.3.peg.3183"/>
<sequence length="434" mass="50572">MKILLITAEEWNDYVYGNGVLTNWFTDFDAEFAQIYTSPGLPNNRVCHKYFQIDERQMVKSLYSSCKAGRKVEIPTNTEQGTTKSNAQRQGIYGLFKKLSMWMHTPVVMLQDLIWVTGRYDKKTLRLFIEEFKPDVVFCPQLGNPKMWRLERLIKGMTSAPFVVFTGDDEASYQQISYSPLFWLRRWYCHRSLKNNIGIFSHYFMHSVEQAQYYTCKYGIPTSTLYKCGDFSTDFVSKPVGKPIRLVYAGRLYCNRWKTLAEIGKALHEINKNGERMILDIYTQEAMTEEQRKALCSENSVYMKGSVNPKQLKDVYCNADIALHVESMDKKNRLATRVSFSTKIIDLMTSSCAILAVCWNRHCGYQYLHNNDAAFCVDDYNNILSMLQRIVDNSTLVQKYARKAYECGLKNHTREKIQKQIRDKFEEVIAHAKR</sequence>
<evidence type="ECO:0000259" key="1">
    <source>
        <dbReference type="Pfam" id="PF13524"/>
    </source>
</evidence>
<dbReference type="EMBL" id="AGZP01000028">
    <property type="protein sequence ID" value="EKN06843.1"/>
    <property type="molecule type" value="Genomic_DNA"/>
</dbReference>
<dbReference type="SUPFAM" id="SSF53756">
    <property type="entry name" value="UDP-Glycosyltransferase/glycogen phosphorylase"/>
    <property type="match status" value="1"/>
</dbReference>
<evidence type="ECO:0000313" key="2">
    <source>
        <dbReference type="EMBL" id="EKN06843.1"/>
    </source>
</evidence>
<organism evidence="2 3">
    <name type="scientific">Parabacteroides johnsonii CL02T12C29</name>
    <dbReference type="NCBI Taxonomy" id="999419"/>
    <lineage>
        <taxon>Bacteria</taxon>
        <taxon>Pseudomonadati</taxon>
        <taxon>Bacteroidota</taxon>
        <taxon>Bacteroidia</taxon>
        <taxon>Bacteroidales</taxon>
        <taxon>Tannerellaceae</taxon>
        <taxon>Parabacteroides</taxon>
    </lineage>
</organism>
<dbReference type="HOGENOM" id="CLU_050355_0_0_10"/>
<protein>
    <recommendedName>
        <fullName evidence="1">Spore protein YkvP/CgeB glycosyl transferase-like domain-containing protein</fullName>
    </recommendedName>
</protein>
<reference evidence="2 3" key="1">
    <citation type="submission" date="2012-02" db="EMBL/GenBank/DDBJ databases">
        <title>The Genome Sequence of Parabacteroides johnsonii CL02T12C29.</title>
        <authorList>
            <consortium name="The Broad Institute Genome Sequencing Platform"/>
            <person name="Earl A."/>
            <person name="Ward D."/>
            <person name="Feldgarden M."/>
            <person name="Gevers D."/>
            <person name="Zitomersky N.L."/>
            <person name="Coyne M.J."/>
            <person name="Comstock L.E."/>
            <person name="Young S.K."/>
            <person name="Zeng Q."/>
            <person name="Gargeya S."/>
            <person name="Fitzgerald M."/>
            <person name="Haas B."/>
            <person name="Abouelleil A."/>
            <person name="Alvarado L."/>
            <person name="Arachchi H.M."/>
            <person name="Berlin A."/>
            <person name="Chapman S.B."/>
            <person name="Gearin G."/>
            <person name="Goldberg J."/>
            <person name="Griggs A."/>
            <person name="Gujja S."/>
            <person name="Hansen M."/>
            <person name="Heiman D."/>
            <person name="Howarth C."/>
            <person name="Larimer J."/>
            <person name="Lui A."/>
            <person name="MacDonald P.J.P."/>
            <person name="McCowen C."/>
            <person name="Montmayeur A."/>
            <person name="Murphy C."/>
            <person name="Neiman D."/>
            <person name="Pearson M."/>
            <person name="Priest M."/>
            <person name="Roberts A."/>
            <person name="Saif S."/>
            <person name="Shea T."/>
            <person name="Sisk P."/>
            <person name="Stolte C."/>
            <person name="Sykes S."/>
            <person name="Wortman J."/>
            <person name="Nusbaum C."/>
            <person name="Birren B."/>
        </authorList>
    </citation>
    <scope>NUCLEOTIDE SEQUENCE [LARGE SCALE GENOMIC DNA]</scope>
    <source>
        <strain evidence="2 3">CL02T12C29</strain>
    </source>
</reference>